<accession>X1BVX2</accession>
<evidence type="ECO:0008006" key="2">
    <source>
        <dbReference type="Google" id="ProtNLM"/>
    </source>
</evidence>
<gene>
    <name evidence="1" type="ORF">S01H4_39418</name>
</gene>
<dbReference type="EMBL" id="BART01021350">
    <property type="protein sequence ID" value="GAG99200.1"/>
    <property type="molecule type" value="Genomic_DNA"/>
</dbReference>
<comment type="caution">
    <text evidence="1">The sequence shown here is derived from an EMBL/GenBank/DDBJ whole genome shotgun (WGS) entry which is preliminary data.</text>
</comment>
<organism evidence="1">
    <name type="scientific">marine sediment metagenome</name>
    <dbReference type="NCBI Taxonomy" id="412755"/>
    <lineage>
        <taxon>unclassified sequences</taxon>
        <taxon>metagenomes</taxon>
        <taxon>ecological metagenomes</taxon>
    </lineage>
</organism>
<sequence>MSLPKDALEILGIGVGANVSVDLDRENRQIVIALVEEPLTKVGVDKAFTQQVADFIEQYRLALEARSGS</sequence>
<evidence type="ECO:0000313" key="1">
    <source>
        <dbReference type="EMBL" id="GAG99200.1"/>
    </source>
</evidence>
<protein>
    <recommendedName>
        <fullName evidence="2">SpoVT-AbrB domain-containing protein</fullName>
    </recommendedName>
</protein>
<reference evidence="1" key="1">
    <citation type="journal article" date="2014" name="Front. Microbiol.">
        <title>High frequency of phylogenetically diverse reductive dehalogenase-homologous genes in deep subseafloor sedimentary metagenomes.</title>
        <authorList>
            <person name="Kawai M."/>
            <person name="Futagami T."/>
            <person name="Toyoda A."/>
            <person name="Takaki Y."/>
            <person name="Nishi S."/>
            <person name="Hori S."/>
            <person name="Arai W."/>
            <person name="Tsubouchi T."/>
            <person name="Morono Y."/>
            <person name="Uchiyama I."/>
            <person name="Ito T."/>
            <person name="Fujiyama A."/>
            <person name="Inagaki F."/>
            <person name="Takami H."/>
        </authorList>
    </citation>
    <scope>NUCLEOTIDE SEQUENCE</scope>
    <source>
        <strain evidence="1">Expedition CK06-06</strain>
    </source>
</reference>
<proteinExistence type="predicted"/>
<name>X1BVX2_9ZZZZ</name>
<dbReference type="AlphaFoldDB" id="X1BVX2"/>